<proteinExistence type="predicted"/>
<gene>
    <name evidence="4" type="ORF">GCM10025778_29260</name>
</gene>
<evidence type="ECO:0000256" key="2">
    <source>
        <dbReference type="ARBA" id="ARBA00022801"/>
    </source>
</evidence>
<dbReference type="PANTHER" id="PTHR46018:SF2">
    <property type="entry name" value="ZINC PHOSPHODIESTERASE ELAC PROTEIN 1"/>
    <property type="match status" value="1"/>
</dbReference>
<keyword evidence="5" id="KW-1185">Reference proteome</keyword>
<protein>
    <submittedName>
        <fullName evidence="4">MBL fold metallo-hydrolase</fullName>
    </submittedName>
</protein>
<evidence type="ECO:0000313" key="5">
    <source>
        <dbReference type="Proteomes" id="UP001501257"/>
    </source>
</evidence>
<dbReference type="InterPro" id="IPR001279">
    <property type="entry name" value="Metallo-B-lactamas"/>
</dbReference>
<keyword evidence="2" id="KW-0378">Hydrolase</keyword>
<evidence type="ECO:0000259" key="3">
    <source>
        <dbReference type="SMART" id="SM00849"/>
    </source>
</evidence>
<comment type="caution">
    <text evidence="4">The sequence shown here is derived from an EMBL/GenBank/DDBJ whole genome shotgun (WGS) entry which is preliminary data.</text>
</comment>
<dbReference type="Pfam" id="PF12706">
    <property type="entry name" value="Lactamase_B_2"/>
    <property type="match status" value="1"/>
</dbReference>
<accession>A0ABP9TP69</accession>
<evidence type="ECO:0000313" key="4">
    <source>
        <dbReference type="EMBL" id="GAA5228392.1"/>
    </source>
</evidence>
<dbReference type="SUPFAM" id="SSF56281">
    <property type="entry name" value="Metallo-hydrolase/oxidoreductase"/>
    <property type="match status" value="1"/>
</dbReference>
<reference evidence="5" key="1">
    <citation type="journal article" date="2019" name="Int. J. Syst. Evol. Microbiol.">
        <title>The Global Catalogue of Microorganisms (GCM) 10K type strain sequencing project: providing services to taxonomists for standard genome sequencing and annotation.</title>
        <authorList>
            <consortium name="The Broad Institute Genomics Platform"/>
            <consortium name="The Broad Institute Genome Sequencing Center for Infectious Disease"/>
            <person name="Wu L."/>
            <person name="Ma J."/>
        </authorList>
    </citation>
    <scope>NUCLEOTIDE SEQUENCE [LARGE SCALE GENOMIC DNA]</scope>
    <source>
        <strain evidence="5">JCM 18952</strain>
    </source>
</reference>
<organism evidence="4 5">
    <name type="scientific">Paeniglutamicibacter antarcticus</name>
    <dbReference type="NCBI Taxonomy" id="494023"/>
    <lineage>
        <taxon>Bacteria</taxon>
        <taxon>Bacillati</taxon>
        <taxon>Actinomycetota</taxon>
        <taxon>Actinomycetes</taxon>
        <taxon>Micrococcales</taxon>
        <taxon>Micrococcaceae</taxon>
        <taxon>Paeniglutamicibacter</taxon>
    </lineage>
</organism>
<name>A0ABP9TP69_9MICC</name>
<keyword evidence="1" id="KW-0540">Nuclease</keyword>
<dbReference type="CDD" id="cd07719">
    <property type="entry name" value="arylsulfatase_AtsA-like_MBL-fold"/>
    <property type="match status" value="1"/>
</dbReference>
<dbReference type="InterPro" id="IPR036866">
    <property type="entry name" value="RibonucZ/Hydroxyglut_hydro"/>
</dbReference>
<sequence length="283" mass="30258">MKGTDMASKLVLLGTGGGPTPKAERSAAANAIVVGDATYIIDAGNGVARQMAFAGLAFNSIRAVGITHHHSDHNADAGTLLHLAWCSNLQGPVTTFGPAPWSEIWESFLEYSKTDVDIRKVDEGRPDFAAMVTAKDVVDPGVIFEDERVRITAAWVNHPPIPALAYRIDTEDRSYVISGDTTPCDSLIELARGADVLVHEVMHIPSIDPLLQRSNGQRLREHLINSHTSSTDVGHIATDAGVGTLVLSHFVPGSPAVDEDIWLADARKGFAGELVAGRDLMVI</sequence>
<evidence type="ECO:0000256" key="1">
    <source>
        <dbReference type="ARBA" id="ARBA00022759"/>
    </source>
</evidence>
<dbReference type="PANTHER" id="PTHR46018">
    <property type="entry name" value="ZINC PHOSPHODIESTERASE ELAC PROTEIN 1"/>
    <property type="match status" value="1"/>
</dbReference>
<dbReference type="Gene3D" id="3.60.15.10">
    <property type="entry name" value="Ribonuclease Z/Hydroxyacylglutathione hydrolase-like"/>
    <property type="match status" value="1"/>
</dbReference>
<dbReference type="Proteomes" id="UP001501257">
    <property type="component" value="Unassembled WGS sequence"/>
</dbReference>
<keyword evidence="1" id="KW-0255">Endonuclease</keyword>
<dbReference type="SMART" id="SM00849">
    <property type="entry name" value="Lactamase_B"/>
    <property type="match status" value="1"/>
</dbReference>
<feature type="domain" description="Metallo-beta-lactamase" evidence="3">
    <location>
        <begin position="28"/>
        <end position="227"/>
    </location>
</feature>
<dbReference type="EMBL" id="BAABLK010000037">
    <property type="protein sequence ID" value="GAA5228392.1"/>
    <property type="molecule type" value="Genomic_DNA"/>
</dbReference>
<dbReference type="InterPro" id="IPR044094">
    <property type="entry name" value="AtsA-like_MBL-fold"/>
</dbReference>